<comment type="subunit">
    <text evidence="13">Monomer.</text>
</comment>
<feature type="binding site" evidence="12">
    <location>
        <position position="211"/>
    </location>
    <ligand>
        <name>Mn(2+)</name>
        <dbReference type="ChEBI" id="CHEBI:29035"/>
        <label>1</label>
    </ligand>
</feature>
<proteinExistence type="inferred from homology"/>
<organism evidence="14 15">
    <name type="scientific">Aquisphaera giovannonii</name>
    <dbReference type="NCBI Taxonomy" id="406548"/>
    <lineage>
        <taxon>Bacteria</taxon>
        <taxon>Pseudomonadati</taxon>
        <taxon>Planctomycetota</taxon>
        <taxon>Planctomycetia</taxon>
        <taxon>Isosphaerales</taxon>
        <taxon>Isosphaeraceae</taxon>
        <taxon>Aquisphaera</taxon>
    </lineage>
</organism>
<keyword evidence="15" id="KW-1185">Reference proteome</keyword>
<dbReference type="Gene3D" id="3.90.1860.10">
    <property type="entry name" value="tRNA-splicing ligase RtcB"/>
    <property type="match status" value="1"/>
</dbReference>
<evidence type="ECO:0000256" key="8">
    <source>
        <dbReference type="ARBA" id="ARBA00047746"/>
    </source>
</evidence>
<dbReference type="AlphaFoldDB" id="A0A5B9W9S1"/>
<dbReference type="RefSeq" id="WP_148596784.1">
    <property type="nucleotide sequence ID" value="NZ_CP042997.1"/>
</dbReference>
<dbReference type="InterPro" id="IPR001233">
    <property type="entry name" value="RtcB"/>
</dbReference>
<accession>A0A5B9W9S1</accession>
<dbReference type="PANTHER" id="PTHR11118:SF1">
    <property type="entry name" value="RNA-SPLICING LIGASE RTCB HOMOLOG"/>
    <property type="match status" value="1"/>
</dbReference>
<keyword evidence="4 11" id="KW-0547">Nucleotide-binding</keyword>
<evidence type="ECO:0000256" key="4">
    <source>
        <dbReference type="ARBA" id="ARBA00022741"/>
    </source>
</evidence>
<comment type="cofactor">
    <cofactor evidence="12 13">
        <name>Mn(2+)</name>
        <dbReference type="ChEBI" id="CHEBI:29035"/>
    </cofactor>
    <text evidence="12 13">Binds 2 manganese ions per subunit.</text>
</comment>
<keyword evidence="5" id="KW-0692">RNA repair</keyword>
<dbReference type="EMBL" id="CP042997">
    <property type="protein sequence ID" value="QEH37187.1"/>
    <property type="molecule type" value="Genomic_DNA"/>
</dbReference>
<dbReference type="InterPro" id="IPR036025">
    <property type="entry name" value="RtcB-like_sf"/>
</dbReference>
<feature type="binding site" evidence="12">
    <location>
        <position position="103"/>
    </location>
    <ligand>
        <name>Mn(2+)</name>
        <dbReference type="ChEBI" id="CHEBI:29035"/>
        <label>1</label>
    </ligand>
</feature>
<feature type="binding site" evidence="12">
    <location>
        <position position="242"/>
    </location>
    <ligand>
        <name>Mn(2+)</name>
        <dbReference type="ChEBI" id="CHEBI:29035"/>
        <label>2</label>
    </ligand>
</feature>
<dbReference type="KEGG" id="agv:OJF2_57740"/>
<evidence type="ECO:0000256" key="10">
    <source>
        <dbReference type="PIRSR" id="PIRSR601233-1"/>
    </source>
</evidence>
<dbReference type="GO" id="GO:0046872">
    <property type="term" value="F:metal ion binding"/>
    <property type="evidence" value="ECO:0007669"/>
    <property type="project" value="UniProtKB-UniRule"/>
</dbReference>
<feature type="active site" description="GMP-histidine intermediate" evidence="10">
    <location>
        <position position="412"/>
    </location>
</feature>
<evidence type="ECO:0000313" key="15">
    <source>
        <dbReference type="Proteomes" id="UP000324233"/>
    </source>
</evidence>
<evidence type="ECO:0000256" key="3">
    <source>
        <dbReference type="ARBA" id="ARBA00022723"/>
    </source>
</evidence>
<reference evidence="14 15" key="1">
    <citation type="submission" date="2019-08" db="EMBL/GenBank/DDBJ databases">
        <title>Deep-cultivation of Planctomycetes and their phenomic and genomic characterization uncovers novel biology.</title>
        <authorList>
            <person name="Wiegand S."/>
            <person name="Jogler M."/>
            <person name="Boedeker C."/>
            <person name="Pinto D."/>
            <person name="Vollmers J."/>
            <person name="Rivas-Marin E."/>
            <person name="Kohn T."/>
            <person name="Peeters S.H."/>
            <person name="Heuer A."/>
            <person name="Rast P."/>
            <person name="Oberbeckmann S."/>
            <person name="Bunk B."/>
            <person name="Jeske O."/>
            <person name="Meyerdierks A."/>
            <person name="Storesund J.E."/>
            <person name="Kallscheuer N."/>
            <person name="Luecker S."/>
            <person name="Lage O.M."/>
            <person name="Pohl T."/>
            <person name="Merkel B.J."/>
            <person name="Hornburger P."/>
            <person name="Mueller R.-W."/>
            <person name="Bruemmer F."/>
            <person name="Labrenz M."/>
            <person name="Spormann A.M."/>
            <person name="Op den Camp H."/>
            <person name="Overmann J."/>
            <person name="Amann R."/>
            <person name="Jetten M.S.M."/>
            <person name="Mascher T."/>
            <person name="Medema M.H."/>
            <person name="Devos D.P."/>
            <person name="Kaster A.-K."/>
            <person name="Ovreas L."/>
            <person name="Rohde M."/>
            <person name="Galperin M.Y."/>
            <person name="Jogler C."/>
        </authorList>
    </citation>
    <scope>NUCLEOTIDE SEQUENCE [LARGE SCALE GENOMIC DNA]</scope>
    <source>
        <strain evidence="14 15">OJF2</strain>
    </source>
</reference>
<keyword evidence="2 13" id="KW-0436">Ligase</keyword>
<comment type="catalytic activity">
    <reaction evidence="8">
        <text>a 3'-end 3'-phospho-ribonucleotide-RNA + a 5'-end dephospho-ribonucleoside-RNA + GTP = a ribonucleotidyl-ribonucleotide-RNA + GMP + diphosphate</text>
        <dbReference type="Rhea" id="RHEA:68076"/>
        <dbReference type="Rhea" id="RHEA-COMP:10463"/>
        <dbReference type="Rhea" id="RHEA-COMP:13936"/>
        <dbReference type="Rhea" id="RHEA-COMP:17355"/>
        <dbReference type="ChEBI" id="CHEBI:33019"/>
        <dbReference type="ChEBI" id="CHEBI:37565"/>
        <dbReference type="ChEBI" id="CHEBI:58115"/>
        <dbReference type="ChEBI" id="CHEBI:83062"/>
        <dbReference type="ChEBI" id="CHEBI:138284"/>
        <dbReference type="ChEBI" id="CHEBI:173118"/>
        <dbReference type="EC" id="6.5.1.8"/>
    </reaction>
</comment>
<evidence type="ECO:0000256" key="1">
    <source>
        <dbReference type="ARBA" id="ARBA00008071"/>
    </source>
</evidence>
<dbReference type="GO" id="GO:0003972">
    <property type="term" value="F:RNA ligase (ATP) activity"/>
    <property type="evidence" value="ECO:0007669"/>
    <property type="project" value="TreeGrafter"/>
</dbReference>
<feature type="binding site" evidence="11">
    <location>
        <begin position="412"/>
        <end position="415"/>
    </location>
    <ligand>
        <name>GMP</name>
        <dbReference type="ChEBI" id="CHEBI:58115"/>
    </ligand>
</feature>
<evidence type="ECO:0000256" key="12">
    <source>
        <dbReference type="PIRSR" id="PIRSR601233-3"/>
    </source>
</evidence>
<evidence type="ECO:0000256" key="13">
    <source>
        <dbReference type="RuleBase" id="RU371113"/>
    </source>
</evidence>
<dbReference type="PANTHER" id="PTHR11118">
    <property type="entry name" value="RNA-SPLICING LIGASE RTCB HOMOLOG"/>
    <property type="match status" value="1"/>
</dbReference>
<sequence>MGQGGGYGGPLEAAGVCQWRIPRSYREDMRVEGLIFADDALIEQIKKDQGPEQVVNVATLPGIQKASLAMPDIHWGYGFCIGGVAATDPEQGGVISPGGVGYDINCGVRLLRSNLEWTDVKERVRPLVDRLFHDIPTGMGQRGRFVFDKPELVRLMEQGASFVVKKGFGTERDVEFAEAGGRLDGADPGRVSDRAIARGADQCGTLGSGNHFLEVQVVDRVLDPAAAEVMGLHEGQVTVLIHSGSRGLGYQVCDDYLKVFKNAPKKYGFSLPDWQLACAPVRSPEGQDYLGAMRAAANYAWCNRQLLTHQAREVFAAVLGKPWESLGMDLVYDVAHNIAKFEEHDVGGGVRKEVCVHRKGATRAFPPGHPEIPAAYQEVGQPVIIPGSMGTASWVLAGQPGSMIHSFGTSCHGAGRMMSRTAAVRLAEGRRIDRELDAIGIIARARGHKGLAEEQPAAYKDVDLVVDVVDKVGISKKVARLRPVGVIKG</sequence>
<dbReference type="EC" id="6.5.1.-" evidence="13"/>
<evidence type="ECO:0000256" key="2">
    <source>
        <dbReference type="ARBA" id="ARBA00022598"/>
    </source>
</evidence>
<dbReference type="OrthoDB" id="9802323at2"/>
<evidence type="ECO:0000256" key="6">
    <source>
        <dbReference type="ARBA" id="ARBA00023134"/>
    </source>
</evidence>
<dbReference type="GO" id="GO:0005525">
    <property type="term" value="F:GTP binding"/>
    <property type="evidence" value="ECO:0007669"/>
    <property type="project" value="UniProtKB-KW"/>
</dbReference>
<evidence type="ECO:0000256" key="7">
    <source>
        <dbReference type="ARBA" id="ARBA00023211"/>
    </source>
</evidence>
<evidence type="ECO:0000313" key="14">
    <source>
        <dbReference type="EMBL" id="QEH37187.1"/>
    </source>
</evidence>
<evidence type="ECO:0000256" key="5">
    <source>
        <dbReference type="ARBA" id="ARBA00022800"/>
    </source>
</evidence>
<dbReference type="GO" id="GO:0170057">
    <property type="term" value="F:RNA ligase (GTP) activity"/>
    <property type="evidence" value="ECO:0007669"/>
    <property type="project" value="UniProtKB-EC"/>
</dbReference>
<comment type="catalytic activity">
    <reaction evidence="9">
        <text>a 3'-end 2',3'-cyclophospho-ribonucleotide-RNA + a 5'-end dephospho-ribonucleoside-RNA + GTP + H2O = a ribonucleotidyl-ribonucleotide-RNA + GMP + diphosphate + H(+)</text>
        <dbReference type="Rhea" id="RHEA:68080"/>
        <dbReference type="Rhea" id="RHEA-COMP:10464"/>
        <dbReference type="Rhea" id="RHEA-COMP:13936"/>
        <dbReference type="Rhea" id="RHEA-COMP:17355"/>
        <dbReference type="ChEBI" id="CHEBI:15377"/>
        <dbReference type="ChEBI" id="CHEBI:15378"/>
        <dbReference type="ChEBI" id="CHEBI:33019"/>
        <dbReference type="ChEBI" id="CHEBI:37565"/>
        <dbReference type="ChEBI" id="CHEBI:58115"/>
        <dbReference type="ChEBI" id="CHEBI:83064"/>
        <dbReference type="ChEBI" id="CHEBI:138284"/>
        <dbReference type="ChEBI" id="CHEBI:173118"/>
        <dbReference type="EC" id="6.5.1.8"/>
    </reaction>
</comment>
<dbReference type="FunFam" id="3.90.1860.10:FF:000001">
    <property type="entry name" value="tRNA-splicing ligase RtcB homolog"/>
    <property type="match status" value="1"/>
</dbReference>
<evidence type="ECO:0000256" key="9">
    <source>
        <dbReference type="ARBA" id="ARBA00049514"/>
    </source>
</evidence>
<feature type="binding site" evidence="12">
    <location>
        <position position="336"/>
    </location>
    <ligand>
        <name>Mn(2+)</name>
        <dbReference type="ChEBI" id="CHEBI:29035"/>
        <label>2</label>
    </ligand>
</feature>
<keyword evidence="6 11" id="KW-0342">GTP-binding</keyword>
<name>A0A5B9W9S1_9BACT</name>
<feature type="binding site" evidence="11">
    <location>
        <begin position="386"/>
        <end position="389"/>
    </location>
    <ligand>
        <name>GMP</name>
        <dbReference type="ChEBI" id="CHEBI:58115"/>
    </ligand>
</feature>
<keyword evidence="7 12" id="KW-0464">Manganese</keyword>
<protein>
    <recommendedName>
        <fullName evidence="13">tRNA-splicing ligase RtcB</fullName>
        <ecNumber evidence="13">6.5.1.-</ecNumber>
    </recommendedName>
</protein>
<dbReference type="GO" id="GO:0006396">
    <property type="term" value="P:RNA processing"/>
    <property type="evidence" value="ECO:0007669"/>
    <property type="project" value="InterPro"/>
</dbReference>
<evidence type="ECO:0000256" key="11">
    <source>
        <dbReference type="PIRSR" id="PIRSR601233-2"/>
    </source>
</evidence>
<feature type="binding site" evidence="11">
    <location>
        <position position="488"/>
    </location>
    <ligand>
        <name>GMP</name>
        <dbReference type="ChEBI" id="CHEBI:58115"/>
    </ligand>
</feature>
<dbReference type="GO" id="GO:0042245">
    <property type="term" value="P:RNA repair"/>
    <property type="evidence" value="ECO:0007669"/>
    <property type="project" value="UniProtKB-KW"/>
</dbReference>
<feature type="binding site" evidence="11">
    <location>
        <begin position="210"/>
        <end position="214"/>
    </location>
    <ligand>
        <name>GMP</name>
        <dbReference type="ChEBI" id="CHEBI:58115"/>
    </ligand>
</feature>
<gene>
    <name evidence="14" type="primary">rtcB_2</name>
    <name evidence="13" type="synonym">rtcB</name>
    <name evidence="14" type="ORF">OJF2_57740</name>
</gene>
<comment type="similarity">
    <text evidence="1 13">Belongs to the RtcB family.</text>
</comment>
<feature type="binding site" evidence="11">
    <location>
        <begin position="336"/>
        <end position="337"/>
    </location>
    <ligand>
        <name>GMP</name>
        <dbReference type="ChEBI" id="CHEBI:58115"/>
    </ligand>
</feature>
<dbReference type="Pfam" id="PF01139">
    <property type="entry name" value="RtcB"/>
    <property type="match status" value="1"/>
</dbReference>
<feature type="binding site" evidence="11">
    <location>
        <position position="393"/>
    </location>
    <ligand>
        <name>GMP</name>
        <dbReference type="ChEBI" id="CHEBI:58115"/>
    </ligand>
</feature>
<dbReference type="Proteomes" id="UP000324233">
    <property type="component" value="Chromosome"/>
</dbReference>
<keyword evidence="3 12" id="KW-0479">Metal-binding</keyword>
<dbReference type="PROSITE" id="PS01288">
    <property type="entry name" value="UPF0027"/>
    <property type="match status" value="1"/>
</dbReference>
<dbReference type="SUPFAM" id="SSF103365">
    <property type="entry name" value="Hypothetical protein PH1602"/>
    <property type="match status" value="1"/>
</dbReference>